<dbReference type="InterPro" id="IPR011701">
    <property type="entry name" value="MFS"/>
</dbReference>
<dbReference type="AlphaFoldDB" id="A0A286YCP3"/>
<dbReference type="Gene3D" id="1.20.1250.20">
    <property type="entry name" value="MFS general substrate transporter like domains"/>
    <property type="match status" value="1"/>
</dbReference>
<dbReference type="Pfam" id="PF07690">
    <property type="entry name" value="MFS_1"/>
    <property type="match status" value="1"/>
</dbReference>
<gene>
    <name evidence="7 8" type="primary">Slc17a4</name>
</gene>
<dbReference type="SUPFAM" id="SSF103473">
    <property type="entry name" value="MFS general substrate transporter"/>
    <property type="match status" value="1"/>
</dbReference>
<dbReference type="Bgee" id="ENSMUSG00000021336">
    <property type="expression patterns" value="Expressed in jejunum and 27 other cell types or tissues"/>
</dbReference>
<reference evidence="7 9" key="1">
    <citation type="journal article" date="2009" name="PLoS Biol.">
        <title>Lineage-specific biology revealed by a finished genome assembly of the mouse.</title>
        <authorList>
            <consortium name="Mouse Genome Sequencing Consortium"/>
            <person name="Church D.M."/>
            <person name="Goodstadt L."/>
            <person name="Hillier L.W."/>
            <person name="Zody M.C."/>
            <person name="Goldstein S."/>
            <person name="She X."/>
            <person name="Bult C.J."/>
            <person name="Agarwala R."/>
            <person name="Cherry J.L."/>
            <person name="DiCuccio M."/>
            <person name="Hlavina W."/>
            <person name="Kapustin Y."/>
            <person name="Meric P."/>
            <person name="Maglott D."/>
            <person name="Birtle Z."/>
            <person name="Marques A.C."/>
            <person name="Graves T."/>
            <person name="Zhou S."/>
            <person name="Teague B."/>
            <person name="Potamousis K."/>
            <person name="Churas C."/>
            <person name="Place M."/>
            <person name="Herschleb J."/>
            <person name="Runnheim R."/>
            <person name="Forrest D."/>
            <person name="Amos-Landgraf J."/>
            <person name="Schwartz D.C."/>
            <person name="Cheng Z."/>
            <person name="Lindblad-Toh K."/>
            <person name="Eichler E.E."/>
            <person name="Ponting C.P."/>
        </authorList>
    </citation>
    <scope>NUCLEOTIDE SEQUENCE [LARGE SCALE GENOMIC DNA]</scope>
    <source>
        <strain evidence="7 9">C57BL/6J</strain>
    </source>
</reference>
<dbReference type="InterPro" id="IPR036259">
    <property type="entry name" value="MFS_trans_sf"/>
</dbReference>
<dbReference type="SMR" id="A0A286YCP3"/>
<reference evidence="7" key="3">
    <citation type="submission" date="2025-08" db="UniProtKB">
        <authorList>
            <consortium name="Ensembl"/>
        </authorList>
    </citation>
    <scope>IDENTIFICATION</scope>
    <source>
        <strain evidence="7">C57BL/6J</strain>
    </source>
</reference>
<reference evidence="7 9" key="2">
    <citation type="journal article" date="2011" name="PLoS Biol.">
        <title>Modernizing reference genome assemblies.</title>
        <authorList>
            <person name="Church D.M."/>
            <person name="Schneider V.A."/>
            <person name="Graves T."/>
            <person name="Auger K."/>
            <person name="Cunningham F."/>
            <person name="Bouk N."/>
            <person name="Chen H.C."/>
            <person name="Agarwala R."/>
            <person name="McLaren W.M."/>
            <person name="Ritchie G.R."/>
            <person name="Albracht D."/>
            <person name="Kremitzki M."/>
            <person name="Rock S."/>
            <person name="Kotkiewicz H."/>
            <person name="Kremitzki C."/>
            <person name="Wollam A."/>
            <person name="Trani L."/>
            <person name="Fulton L."/>
            <person name="Fulton R."/>
            <person name="Matthews L."/>
            <person name="Whitehead S."/>
            <person name="Chow W."/>
            <person name="Torrance J."/>
            <person name="Dunn M."/>
            <person name="Harden G."/>
            <person name="Threadgold G."/>
            <person name="Wood J."/>
            <person name="Collins J."/>
            <person name="Heath P."/>
            <person name="Griffiths G."/>
            <person name="Pelan S."/>
            <person name="Grafham D."/>
            <person name="Eichler E.E."/>
            <person name="Weinstock G."/>
            <person name="Mardis E.R."/>
            <person name="Wilson R.K."/>
            <person name="Howe K."/>
            <person name="Flicek P."/>
            <person name="Hubbard T."/>
        </authorList>
    </citation>
    <scope>NUCLEOTIDE SEQUENCE [LARGE SCALE GENOMIC DNA]</scope>
    <source>
        <strain evidence="7 9">C57BL/6J</strain>
    </source>
</reference>
<evidence type="ECO:0000256" key="6">
    <source>
        <dbReference type="SAM" id="Phobius"/>
    </source>
</evidence>
<keyword evidence="4 6" id="KW-0472">Membrane</keyword>
<dbReference type="AGR" id="MGI:2442850"/>
<dbReference type="Antibodypedia" id="10729">
    <property type="antibodies" value="65 antibodies from 19 providers"/>
</dbReference>
<keyword evidence="9" id="KW-1185">Reference proteome</keyword>
<name>A0A286YCP3_MOUSE</name>
<evidence type="ECO:0000313" key="7">
    <source>
        <dbReference type="Ensembl" id="ENSMUSP00000153087.2"/>
    </source>
</evidence>
<evidence type="ECO:0000313" key="8">
    <source>
        <dbReference type="MGI" id="MGI:2442850"/>
    </source>
</evidence>
<evidence type="ECO:0000256" key="3">
    <source>
        <dbReference type="ARBA" id="ARBA00022989"/>
    </source>
</evidence>
<dbReference type="Proteomes" id="UP000000589">
    <property type="component" value="Chromosome 13"/>
</dbReference>
<dbReference type="PANTHER" id="PTHR11662">
    <property type="entry name" value="SOLUTE CARRIER FAMILY 17"/>
    <property type="match status" value="1"/>
</dbReference>
<protein>
    <submittedName>
        <fullName evidence="7">Solute carrier family 17 (sodium phosphate), member 4</fullName>
    </submittedName>
</protein>
<evidence type="ECO:0000256" key="2">
    <source>
        <dbReference type="ARBA" id="ARBA00022692"/>
    </source>
</evidence>
<comment type="subcellular location">
    <subcellularLocation>
        <location evidence="1">Membrane</location>
        <topology evidence="1">Multi-pass membrane protein</topology>
    </subcellularLocation>
</comment>
<feature type="transmembrane region" description="Helical" evidence="6">
    <location>
        <begin position="112"/>
        <end position="132"/>
    </location>
</feature>
<evidence type="ECO:0000256" key="4">
    <source>
        <dbReference type="ARBA" id="ARBA00023136"/>
    </source>
</evidence>
<organism evidence="7 9">
    <name type="scientific">Mus musculus</name>
    <name type="common">Mouse</name>
    <dbReference type="NCBI Taxonomy" id="10090"/>
    <lineage>
        <taxon>Eukaryota</taxon>
        <taxon>Metazoa</taxon>
        <taxon>Chordata</taxon>
        <taxon>Craniata</taxon>
        <taxon>Vertebrata</taxon>
        <taxon>Euteleostomi</taxon>
        <taxon>Mammalia</taxon>
        <taxon>Eutheria</taxon>
        <taxon>Euarchontoglires</taxon>
        <taxon>Glires</taxon>
        <taxon>Rodentia</taxon>
        <taxon>Myomorpha</taxon>
        <taxon>Muroidea</taxon>
        <taxon>Muridae</taxon>
        <taxon>Murinae</taxon>
        <taxon>Mus</taxon>
        <taxon>Mus</taxon>
    </lineage>
</organism>
<dbReference type="PANTHER" id="PTHR11662:SF284">
    <property type="entry name" value="SMALL INTESTINE URATE EXPORTER-RELATED"/>
    <property type="match status" value="1"/>
</dbReference>
<dbReference type="Ensembl" id="ENSMUST00000225797.2">
    <property type="protein sequence ID" value="ENSMUSP00000153087.2"/>
    <property type="gene ID" value="ENSMUSG00000021336.18"/>
</dbReference>
<evidence type="ECO:0000313" key="9">
    <source>
        <dbReference type="Proteomes" id="UP000000589"/>
    </source>
</evidence>
<dbReference type="ExpressionAtlas" id="A0A286YCP3">
    <property type="expression patterns" value="baseline and differential"/>
</dbReference>
<dbReference type="GO" id="GO:0016020">
    <property type="term" value="C:membrane"/>
    <property type="evidence" value="ECO:0007669"/>
    <property type="project" value="UniProtKB-SubCell"/>
</dbReference>
<sequence>MSTGADLKAREGDIPSDNMTQEQSFKKGFCSLRHGLAFILHLCNFSIYTQQMNLSFAITAMVNTTVASSQLNASTERPPTNSQDVWNETLQESKAPVYDWTPEIQGILLSSLSYGSFIAPIPTGYVAGVFGAKYVVGLGLLISSVLTLFIPLAADAGVALLIVLRVIQGMAQGQCLGPSLSLLLVVLFVRPSDGLIYSTSLVELAVPVACSGSLSYMMTHRITPLSALVRGDTSHAHWLKRIAPWAGLFPLKPW</sequence>
<evidence type="ECO:0000256" key="5">
    <source>
        <dbReference type="SAM" id="MobiDB-lite"/>
    </source>
</evidence>
<proteinExistence type="predicted"/>
<keyword evidence="2 6" id="KW-0812">Transmembrane</keyword>
<keyword evidence="3 6" id="KW-1133">Transmembrane helix</keyword>
<dbReference type="GO" id="GO:0022857">
    <property type="term" value="F:transmembrane transporter activity"/>
    <property type="evidence" value="ECO:0007669"/>
    <property type="project" value="InterPro"/>
</dbReference>
<dbReference type="InterPro" id="IPR050382">
    <property type="entry name" value="MFS_Na/Anion_cotransporter"/>
</dbReference>
<feature type="transmembrane region" description="Helical" evidence="6">
    <location>
        <begin position="138"/>
        <end position="164"/>
    </location>
</feature>
<feature type="region of interest" description="Disordered" evidence="5">
    <location>
        <begin position="1"/>
        <end position="20"/>
    </location>
</feature>
<dbReference type="GeneTree" id="ENSGT00940000160894"/>
<accession>A0A286YCP3</accession>
<dbReference type="VEuPathDB" id="HostDB:ENSMUSG00000021336"/>
<dbReference type="MGI" id="MGI:2442850">
    <property type="gene designation" value="Slc17a4"/>
</dbReference>
<evidence type="ECO:0000256" key="1">
    <source>
        <dbReference type="ARBA" id="ARBA00004141"/>
    </source>
</evidence>
<reference evidence="7" key="4">
    <citation type="submission" date="2025-09" db="UniProtKB">
        <authorList>
            <consortium name="Ensembl"/>
        </authorList>
    </citation>
    <scope>IDENTIFICATION</scope>
    <source>
        <strain evidence="7">C57BL/6J</strain>
    </source>
</reference>